<feature type="compositionally biased region" description="Polar residues" evidence="1">
    <location>
        <begin position="423"/>
        <end position="433"/>
    </location>
</feature>
<name>A0A5C3KDF6_COPMA</name>
<gene>
    <name evidence="2" type="ORF">FA15DRAFT_710307</name>
</gene>
<reference evidence="2 3" key="1">
    <citation type="journal article" date="2019" name="Nat. Ecol. Evol.">
        <title>Megaphylogeny resolves global patterns of mushroom evolution.</title>
        <authorList>
            <person name="Varga T."/>
            <person name="Krizsan K."/>
            <person name="Foldi C."/>
            <person name="Dima B."/>
            <person name="Sanchez-Garcia M."/>
            <person name="Sanchez-Ramirez S."/>
            <person name="Szollosi G.J."/>
            <person name="Szarkandi J.G."/>
            <person name="Papp V."/>
            <person name="Albert L."/>
            <person name="Andreopoulos W."/>
            <person name="Angelini C."/>
            <person name="Antonin V."/>
            <person name="Barry K.W."/>
            <person name="Bougher N.L."/>
            <person name="Buchanan P."/>
            <person name="Buyck B."/>
            <person name="Bense V."/>
            <person name="Catcheside P."/>
            <person name="Chovatia M."/>
            <person name="Cooper J."/>
            <person name="Damon W."/>
            <person name="Desjardin D."/>
            <person name="Finy P."/>
            <person name="Geml J."/>
            <person name="Haridas S."/>
            <person name="Hughes K."/>
            <person name="Justo A."/>
            <person name="Karasinski D."/>
            <person name="Kautmanova I."/>
            <person name="Kiss B."/>
            <person name="Kocsube S."/>
            <person name="Kotiranta H."/>
            <person name="LaButti K.M."/>
            <person name="Lechner B.E."/>
            <person name="Liimatainen K."/>
            <person name="Lipzen A."/>
            <person name="Lukacs Z."/>
            <person name="Mihaltcheva S."/>
            <person name="Morgado L.N."/>
            <person name="Niskanen T."/>
            <person name="Noordeloos M.E."/>
            <person name="Ohm R.A."/>
            <person name="Ortiz-Santana B."/>
            <person name="Ovrebo C."/>
            <person name="Racz N."/>
            <person name="Riley R."/>
            <person name="Savchenko A."/>
            <person name="Shiryaev A."/>
            <person name="Soop K."/>
            <person name="Spirin V."/>
            <person name="Szebenyi C."/>
            <person name="Tomsovsky M."/>
            <person name="Tulloss R.E."/>
            <person name="Uehling J."/>
            <person name="Grigoriev I.V."/>
            <person name="Vagvolgyi C."/>
            <person name="Papp T."/>
            <person name="Martin F.M."/>
            <person name="Miettinen O."/>
            <person name="Hibbett D.S."/>
            <person name="Nagy L.G."/>
        </authorList>
    </citation>
    <scope>NUCLEOTIDE SEQUENCE [LARGE SCALE GENOMIC DNA]</scope>
    <source>
        <strain evidence="2 3">CBS 121175</strain>
    </source>
</reference>
<evidence type="ECO:0000313" key="2">
    <source>
        <dbReference type="EMBL" id="TFK17978.1"/>
    </source>
</evidence>
<evidence type="ECO:0000256" key="1">
    <source>
        <dbReference type="SAM" id="MobiDB-lite"/>
    </source>
</evidence>
<feature type="region of interest" description="Disordered" evidence="1">
    <location>
        <begin position="65"/>
        <end position="106"/>
    </location>
</feature>
<protein>
    <submittedName>
        <fullName evidence="2">Uncharacterized protein</fullName>
    </submittedName>
</protein>
<organism evidence="2 3">
    <name type="scientific">Coprinopsis marcescibilis</name>
    <name type="common">Agaric fungus</name>
    <name type="synonym">Psathyrella marcescibilis</name>
    <dbReference type="NCBI Taxonomy" id="230819"/>
    <lineage>
        <taxon>Eukaryota</taxon>
        <taxon>Fungi</taxon>
        <taxon>Dikarya</taxon>
        <taxon>Basidiomycota</taxon>
        <taxon>Agaricomycotina</taxon>
        <taxon>Agaricomycetes</taxon>
        <taxon>Agaricomycetidae</taxon>
        <taxon>Agaricales</taxon>
        <taxon>Agaricineae</taxon>
        <taxon>Psathyrellaceae</taxon>
        <taxon>Coprinopsis</taxon>
    </lineage>
</organism>
<feature type="compositionally biased region" description="Basic and acidic residues" evidence="1">
    <location>
        <begin position="409"/>
        <end position="419"/>
    </location>
</feature>
<feature type="compositionally biased region" description="Basic and acidic residues" evidence="1">
    <location>
        <begin position="65"/>
        <end position="81"/>
    </location>
</feature>
<keyword evidence="3" id="KW-1185">Reference proteome</keyword>
<feature type="compositionally biased region" description="Acidic residues" evidence="1">
    <location>
        <begin position="563"/>
        <end position="574"/>
    </location>
</feature>
<dbReference type="OrthoDB" id="2803783at2759"/>
<evidence type="ECO:0000313" key="3">
    <source>
        <dbReference type="Proteomes" id="UP000307440"/>
    </source>
</evidence>
<feature type="region of interest" description="Disordered" evidence="1">
    <location>
        <begin position="543"/>
        <end position="605"/>
    </location>
</feature>
<proteinExistence type="predicted"/>
<accession>A0A5C3KDF6</accession>
<dbReference type="EMBL" id="ML210444">
    <property type="protein sequence ID" value="TFK17978.1"/>
    <property type="molecule type" value="Genomic_DNA"/>
</dbReference>
<feature type="compositionally biased region" description="Basic and acidic residues" evidence="1">
    <location>
        <begin position="582"/>
        <end position="593"/>
    </location>
</feature>
<dbReference type="STRING" id="230819.A0A5C3KDF6"/>
<dbReference type="Proteomes" id="UP000307440">
    <property type="component" value="Unassembled WGS sequence"/>
</dbReference>
<feature type="region of interest" description="Disordered" evidence="1">
    <location>
        <begin position="373"/>
        <end position="440"/>
    </location>
</feature>
<sequence length="760" mass="84376">MSYTWKATRQIAAHLESKRPGLTEIQKLPWGERLTKLTNFWKSLNDQIDILWPTHEDEEKGEADFLKAEKGDSQKKKELSIKAKKKTAKKPDEDDTPRSAPPPSLTLQDWKEERMKASYWLLIQRIKRWYYNNSKGKNKRGGVSLKMAVAPTHARALTHEQIYSKIYYASRVRHKVDAMLEGKSVSREARMALVAKVTQESFAEESDEIKAEIQGHADVLAKNRGNCADAILGLMNAGEDKPELDPESLLRYIEMIPDLFTSFFNALGAKTGWAFTVLAGGPDPAKQDGKICTFSYHLGSTAEGANFQTYNDNFNKAFMNPFSAFLHAVFPAPIRQQCVWENRSGSMLDTLLALNGDFGEVGERDGVCAQKPDGVEASLSSNRGQRESGGSGSGAGEPKPANTAGNQKEPSRNLEDVDVHPVATSSGSTSNPGKESMAGVPKQGFFNELSALMQEKTMLAAPSTGFDLMCPLTFGRPSFDPACFEPASGSLMYGLGMQGVVDYQDQGRLEMQLYGNSGDQQETEEPEIPSHKLPILPIPLASPLLPLQGAEPEKKSISTQEKTDEEGDDEESEDLLGTGRKRSLDGAEEPTHEKRPRRSQKKQETPEWVINALQYLKEPSLGPQWDECLEAWVAFENMVLILDGSVSRLPNTSPRPEELTKWVQKKNWQPKEAPVSDAASFGNQWLTWWNGMQPKWRRNPVGELPLPIDKSKSMAALKKPGLTGMVQVMVGLKWWSSTGGWWQAAVEDVKNCLHSMTDGN</sequence>
<dbReference type="AlphaFoldDB" id="A0A5C3KDF6"/>